<keyword evidence="1" id="KW-0732">Signal</keyword>
<comment type="caution">
    <text evidence="2">The sequence shown here is derived from an EMBL/GenBank/DDBJ whole genome shotgun (WGS) entry which is preliminary data.</text>
</comment>
<sequence length="116" mass="13316">MRLTTLITLLLGITFVLSVPLKVFRETFYNSTSPVLTSGPEDDGDRIKLYAKNDCRQFEALIRYFWIDQKTVLTATVLDKGYGILQAFWLRELIGCVKGLWAEFTKRKAARSHPDL</sequence>
<accession>A0A9P4N2Q8</accession>
<dbReference type="AlphaFoldDB" id="A0A9P4N2Q8"/>
<dbReference type="EMBL" id="ML986635">
    <property type="protein sequence ID" value="KAF2262843.1"/>
    <property type="molecule type" value="Genomic_DNA"/>
</dbReference>
<proteinExistence type="predicted"/>
<protein>
    <submittedName>
        <fullName evidence="2">Uncharacterized protein</fullName>
    </submittedName>
</protein>
<keyword evidence="3" id="KW-1185">Reference proteome</keyword>
<feature type="chain" id="PRO_5040212143" evidence="1">
    <location>
        <begin position="19"/>
        <end position="116"/>
    </location>
</feature>
<evidence type="ECO:0000313" key="2">
    <source>
        <dbReference type="EMBL" id="KAF2262843.1"/>
    </source>
</evidence>
<feature type="signal peptide" evidence="1">
    <location>
        <begin position="1"/>
        <end position="18"/>
    </location>
</feature>
<organism evidence="2 3">
    <name type="scientific">Lojkania enalia</name>
    <dbReference type="NCBI Taxonomy" id="147567"/>
    <lineage>
        <taxon>Eukaryota</taxon>
        <taxon>Fungi</taxon>
        <taxon>Dikarya</taxon>
        <taxon>Ascomycota</taxon>
        <taxon>Pezizomycotina</taxon>
        <taxon>Dothideomycetes</taxon>
        <taxon>Pleosporomycetidae</taxon>
        <taxon>Pleosporales</taxon>
        <taxon>Pleosporales incertae sedis</taxon>
        <taxon>Lojkania</taxon>
    </lineage>
</organism>
<reference evidence="3" key="1">
    <citation type="journal article" date="2020" name="Stud. Mycol.">
        <title>101 Dothideomycetes genomes: A test case for predicting lifestyles and emergence of pathogens.</title>
        <authorList>
            <person name="Haridas S."/>
            <person name="Albert R."/>
            <person name="Binder M."/>
            <person name="Bloem J."/>
            <person name="LaButti K."/>
            <person name="Salamov A."/>
            <person name="Andreopoulos B."/>
            <person name="Baker S."/>
            <person name="Barry K."/>
            <person name="Bills G."/>
            <person name="Bluhm B."/>
            <person name="Cannon C."/>
            <person name="Castanera R."/>
            <person name="Culley D."/>
            <person name="Daum C."/>
            <person name="Ezra D."/>
            <person name="Gonzalez J."/>
            <person name="Henrissat B."/>
            <person name="Kuo A."/>
            <person name="Liang C."/>
            <person name="Lipzen A."/>
            <person name="Lutzoni F."/>
            <person name="Magnuson J."/>
            <person name="Mondo S."/>
            <person name="Nolan M."/>
            <person name="Ohm R."/>
            <person name="Pangilinan J."/>
            <person name="Park H.-J."/>
            <person name="Ramirez L."/>
            <person name="Alfaro M."/>
            <person name="Sun H."/>
            <person name="Tritt A."/>
            <person name="Yoshinaga Y."/>
            <person name="Zwiers L.-H."/>
            <person name="Turgeon B."/>
            <person name="Goodwin S."/>
            <person name="Spatafora J."/>
            <person name="Crous P."/>
            <person name="Grigoriev I."/>
        </authorList>
    </citation>
    <scope>NUCLEOTIDE SEQUENCE [LARGE SCALE GENOMIC DNA]</scope>
    <source>
        <strain evidence="3">CBS 304.66</strain>
    </source>
</reference>
<evidence type="ECO:0000256" key="1">
    <source>
        <dbReference type="SAM" id="SignalP"/>
    </source>
</evidence>
<dbReference type="Proteomes" id="UP000800093">
    <property type="component" value="Unassembled WGS sequence"/>
</dbReference>
<name>A0A9P4N2Q8_9PLEO</name>
<gene>
    <name evidence="2" type="ORF">CC78DRAFT_582168</name>
</gene>
<evidence type="ECO:0000313" key="3">
    <source>
        <dbReference type="Proteomes" id="UP000800093"/>
    </source>
</evidence>